<dbReference type="eggNOG" id="ENOG502TMXX">
    <property type="taxonomic scope" value="Eukaryota"/>
</dbReference>
<protein>
    <submittedName>
        <fullName evidence="2">Uncharacterized protein</fullName>
    </submittedName>
</protein>
<evidence type="ECO:0000313" key="2">
    <source>
        <dbReference type="EMBL" id="EUD69946.1"/>
    </source>
</evidence>
<name>W7AWZ9_PLAVN</name>
<dbReference type="Proteomes" id="UP000030659">
    <property type="component" value="Unassembled WGS sequence"/>
</dbReference>
<feature type="transmembrane region" description="Helical" evidence="1">
    <location>
        <begin position="210"/>
        <end position="231"/>
    </location>
</feature>
<keyword evidence="1" id="KW-0812">Transmembrane</keyword>
<proteinExistence type="predicted"/>
<evidence type="ECO:0000313" key="3">
    <source>
        <dbReference type="Proteomes" id="UP000030659"/>
    </source>
</evidence>
<organism evidence="2 3">
    <name type="scientific">Plasmodium vinckei petteri</name>
    <dbReference type="NCBI Taxonomy" id="138298"/>
    <lineage>
        <taxon>Eukaryota</taxon>
        <taxon>Sar</taxon>
        <taxon>Alveolata</taxon>
        <taxon>Apicomplexa</taxon>
        <taxon>Aconoidasida</taxon>
        <taxon>Haemosporida</taxon>
        <taxon>Plasmodiidae</taxon>
        <taxon>Plasmodium</taxon>
        <taxon>Plasmodium (Vinckeia)</taxon>
    </lineage>
</organism>
<feature type="transmembrane region" description="Helical" evidence="1">
    <location>
        <begin position="243"/>
        <end position="266"/>
    </location>
</feature>
<reference evidence="2 3" key="1">
    <citation type="submission" date="2013-02" db="EMBL/GenBank/DDBJ databases">
        <title>The Genome Sequence of Plasmodium vinckei petteri CR.</title>
        <authorList>
            <consortium name="The Broad Institute Genome Sequencing Platform"/>
            <consortium name="The Broad Institute Genome Sequencing Center for Infectious Disease"/>
            <person name="Neafsey D."/>
            <person name="Cheeseman I."/>
            <person name="Volkman S."/>
            <person name="Adams J."/>
            <person name="Walker B."/>
            <person name="Young S.K."/>
            <person name="Zeng Q."/>
            <person name="Gargeya S."/>
            <person name="Fitzgerald M."/>
            <person name="Haas B."/>
            <person name="Abouelleil A."/>
            <person name="Alvarado L."/>
            <person name="Arachchi H.M."/>
            <person name="Berlin A.M."/>
            <person name="Chapman S.B."/>
            <person name="Dewar J."/>
            <person name="Goldberg J."/>
            <person name="Griggs A."/>
            <person name="Gujja S."/>
            <person name="Hansen M."/>
            <person name="Howarth C."/>
            <person name="Imamovic A."/>
            <person name="Larimer J."/>
            <person name="McCowan C."/>
            <person name="Murphy C."/>
            <person name="Neiman D."/>
            <person name="Pearson M."/>
            <person name="Priest M."/>
            <person name="Roberts A."/>
            <person name="Saif S."/>
            <person name="Shea T."/>
            <person name="Sisk P."/>
            <person name="Sykes S."/>
            <person name="Wortman J."/>
            <person name="Nusbaum C."/>
            <person name="Birren B."/>
        </authorList>
    </citation>
    <scope>NUCLEOTIDE SEQUENCE [LARGE SCALE GENOMIC DNA]</scope>
    <source>
        <strain evidence="2 3">CR</strain>
    </source>
</reference>
<accession>W7AWZ9</accession>
<keyword evidence="1" id="KW-0472">Membrane</keyword>
<evidence type="ECO:0000256" key="1">
    <source>
        <dbReference type="SAM" id="Phobius"/>
    </source>
</evidence>
<keyword evidence="1" id="KW-1133">Transmembrane helix</keyword>
<dbReference type="EMBL" id="KI965408">
    <property type="protein sequence ID" value="EUD69946.1"/>
    <property type="molecule type" value="Genomic_DNA"/>
</dbReference>
<sequence length="1379" mass="164109">METILKKKKKKTCKVTIDTIQKEYDHVHKKKNTDIYIRSSKPINIYQKRIIKLLNTNANQVANIIEGNNKNVNNSKNIPNEQVCIYAVGSNIIRSSYLLQDIVNYYCKFLASISALKHNINTNKTNNINISTNSNNKNTNTKATPKIKHTDYSTHLDININSETLSMNDNIISNTYIINDIFLNDNYDSLINFAKTPYNPKLHKYSELNIFYPFFMFIFFFFFNQCIYIIFHHKSNKECKDDVIFILCELNFVYIIILMDFQRAIIKWVEKKKSFKIGKKLSHRKLYLFKKNAKTDILASLSNINVIKDSTIHFDTFQKGATGIIKHENKYNDINYGSKKFELLNEQINKDPNATSYNNHNYMLKIIILNLKNITFLLGKNDPQINRALCHTFTEGLTPLHYKLIFQKNETQNNSMLKCITVEDIINLFNYYVYAKIYYYDFLNTLLRYIYYNFEDIKKENNIYVMPYKLSISFLKSCVNLKIQINRILKKNEAQKSFISCYGSLFLNSSSYYYLRNCITTKDGSSSLHSLSHQYARIVKIANYHNKNSKDSRHKACVEYPLYKTVPYGFVEHFIKNNIKKKKYVHFFLTKKIYYKNLNYEKYTIRKYKNSMNNCVDLINKCISISLNVNIEKNQVVDYVKILKKKYMTYETWNILSIDKFNQQILDFLKKDISFFSIDDLIIIMKYFIKIEKNMHKKKKLKQLANYLSNSYLINNMHIKEEESNGKLKKNSHINNYNIKQIKDLISILAKCKYRYNENLLTNISTYILENVHTISSKDLIQFVINMYIILKNKDSQFLYQIMNMYKPPTKPKRTNNEINDAFFKIKHTDKQISYRVLNKNKPKNSNNCEIKNNYNQPPEMENHTCLEYQQNEQSDDKYFRVFEKNVKIKKLLLFIKILTDNNIYINESWSEYFIYLIKRKFNIIVNENLLGLLFHVLSHMRSRHIFSDFFFLNHINNKYNIYKNINLKKLPLFYDFPSLLQITLFLSFHMYNKYTFNVTRPLMLTILDIYIKSFKRKFDTHEGGNKNNVNIVGNDDITQYAEIKNLETNNLEQLAISCDHNFDKMEEKNFYVHDLKIYEKNKNNKYMKKKERKKKQALINKINKIDVNQIFTFEELKNYLFLQNHATSQVTPTEIISDTSHATFTIENEKYVQVRNENEYANAEKGKEISLIHRPKLVQDIFNDKIDSELSPSCKHFSLEKCPYGDTTQNEKISKKITNEINNQTIVYSHSYKIHDINNSDNYGGDKKYEQTYRIYKNNNYFDKLAFSRNIIIIIYNFIFYFTNNSYIPTHPLLSYHEQMLKKISYKELKILYEAYTIASYYINLSINIEDVMNNNKNTSSSKMHKNILSNLREMNLKKEIISEFILHPFKIDICIKN</sequence>
<gene>
    <name evidence="2" type="ORF">YYG_04820</name>
</gene>